<dbReference type="HOGENOM" id="CLU_2680977_0_0_9"/>
<reference evidence="1 2" key="1">
    <citation type="journal article" date="2011" name="J. Bacteriol.">
        <title>Complete genome sequence of the cellulose-degrading bacterium Cellulosilyticum lentocellum.</title>
        <authorList>
            <consortium name="US DOE Joint Genome Institute"/>
            <person name="Miller D.A."/>
            <person name="Suen G."/>
            <person name="Bruce D."/>
            <person name="Copeland A."/>
            <person name="Cheng J.F."/>
            <person name="Detter C."/>
            <person name="Goodwin L.A."/>
            <person name="Han C.S."/>
            <person name="Hauser L.J."/>
            <person name="Land M.L."/>
            <person name="Lapidus A."/>
            <person name="Lucas S."/>
            <person name="Meincke L."/>
            <person name="Pitluck S."/>
            <person name="Tapia R."/>
            <person name="Teshima H."/>
            <person name="Woyke T."/>
            <person name="Fox B.G."/>
            <person name="Angert E.R."/>
            <person name="Currie C.R."/>
        </authorList>
    </citation>
    <scope>NUCLEOTIDE SEQUENCE [LARGE SCALE GENOMIC DNA]</scope>
    <source>
        <strain evidence="2">ATCC 49066 / DSM 5427 / NCIMB 11756 / RHM5</strain>
    </source>
</reference>
<dbReference type="KEGG" id="cle:Clole_1371"/>
<proteinExistence type="predicted"/>
<name>F2JI69_CELLD</name>
<evidence type="ECO:0000313" key="1">
    <source>
        <dbReference type="EMBL" id="ADZ83097.1"/>
    </source>
</evidence>
<sequence length="74" mass="8592">MNIFTQLIEIDNKIALAKEKKKQQQLFQVGITEQMNVNFFNNEESFRVSPLIEAPIPEKEKVTPLISGFGPWVW</sequence>
<keyword evidence="2" id="KW-1185">Reference proteome</keyword>
<protein>
    <submittedName>
        <fullName evidence="1">Uncharacterized protein</fullName>
    </submittedName>
</protein>
<organism evidence="1 2">
    <name type="scientific">Cellulosilyticum lentocellum (strain ATCC 49066 / DSM 5427 / NCIMB 11756 / RHM5)</name>
    <name type="common">Clostridium lentocellum</name>
    <dbReference type="NCBI Taxonomy" id="642492"/>
    <lineage>
        <taxon>Bacteria</taxon>
        <taxon>Bacillati</taxon>
        <taxon>Bacillota</taxon>
        <taxon>Clostridia</taxon>
        <taxon>Lachnospirales</taxon>
        <taxon>Cellulosilyticaceae</taxon>
        <taxon>Cellulosilyticum</taxon>
    </lineage>
</organism>
<accession>F2JI69</accession>
<dbReference type="EMBL" id="CP002582">
    <property type="protein sequence ID" value="ADZ83097.1"/>
    <property type="molecule type" value="Genomic_DNA"/>
</dbReference>
<evidence type="ECO:0000313" key="2">
    <source>
        <dbReference type="Proteomes" id="UP000008467"/>
    </source>
</evidence>
<dbReference type="Proteomes" id="UP000008467">
    <property type="component" value="Chromosome"/>
</dbReference>
<dbReference type="STRING" id="642492.Clole_1371"/>
<gene>
    <name evidence="1" type="ordered locus">Clole_1371</name>
</gene>
<dbReference type="RefSeq" id="WP_013656396.1">
    <property type="nucleotide sequence ID" value="NC_015275.1"/>
</dbReference>
<dbReference type="AlphaFoldDB" id="F2JI69"/>